<reference evidence="1" key="1">
    <citation type="submission" date="2021-03" db="EMBL/GenBank/DDBJ databases">
        <authorList>
            <person name="Tran Van P."/>
        </authorList>
    </citation>
    <scope>NUCLEOTIDE SEQUENCE</scope>
</reference>
<gene>
    <name evidence="1" type="ORF">TPAB3V08_LOCUS12236</name>
</gene>
<proteinExistence type="predicted"/>
<dbReference type="Proteomes" id="UP001153148">
    <property type="component" value="Unassembled WGS sequence"/>
</dbReference>
<evidence type="ECO:0000313" key="2">
    <source>
        <dbReference type="Proteomes" id="UP001153148"/>
    </source>
</evidence>
<accession>A0ABN7PIJ4</accession>
<protein>
    <submittedName>
        <fullName evidence="1">Uncharacterized protein</fullName>
    </submittedName>
</protein>
<comment type="caution">
    <text evidence="1">The sequence shown here is derived from an EMBL/GenBank/DDBJ whole genome shotgun (WGS) entry which is preliminary data.</text>
</comment>
<name>A0ABN7PIJ4_TIMPD</name>
<keyword evidence="2" id="KW-1185">Reference proteome</keyword>
<dbReference type="EMBL" id="CAJPIN010041700">
    <property type="protein sequence ID" value="CAG2065292.1"/>
    <property type="molecule type" value="Genomic_DNA"/>
</dbReference>
<feature type="non-terminal residue" evidence="1">
    <location>
        <position position="140"/>
    </location>
</feature>
<organism evidence="1 2">
    <name type="scientific">Timema podura</name>
    <name type="common">Walking stick</name>
    <dbReference type="NCBI Taxonomy" id="61482"/>
    <lineage>
        <taxon>Eukaryota</taxon>
        <taxon>Metazoa</taxon>
        <taxon>Ecdysozoa</taxon>
        <taxon>Arthropoda</taxon>
        <taxon>Hexapoda</taxon>
        <taxon>Insecta</taxon>
        <taxon>Pterygota</taxon>
        <taxon>Neoptera</taxon>
        <taxon>Polyneoptera</taxon>
        <taxon>Phasmatodea</taxon>
        <taxon>Timematodea</taxon>
        <taxon>Timematoidea</taxon>
        <taxon>Timematidae</taxon>
        <taxon>Timema</taxon>
    </lineage>
</organism>
<evidence type="ECO:0000313" key="1">
    <source>
        <dbReference type="EMBL" id="CAG2065292.1"/>
    </source>
</evidence>
<sequence>MAKKENQENRRAFRRQTWCAPSSASYRMSLTLLKPPDLETISEVDFQPSFLTFRSSSSSSLEKSAYFDTQLGLEESEKDFLSSNRQSFDSKVEDTPFQKELESDFVTKRKRVTFQNLFDEESLLLCEQKDGTDIALQTSV</sequence>